<dbReference type="GO" id="GO:0006107">
    <property type="term" value="P:oxaloacetate metabolic process"/>
    <property type="evidence" value="ECO:0007669"/>
    <property type="project" value="UniProtKB-UniRule"/>
</dbReference>
<gene>
    <name evidence="10 13" type="primary">ppc</name>
    <name evidence="13" type="ORF">Pan181_29620</name>
</gene>
<feature type="active site" evidence="10 12">
    <location>
        <position position="575"/>
    </location>
</feature>
<evidence type="ECO:0000256" key="7">
    <source>
        <dbReference type="ARBA" id="ARBA00023239"/>
    </source>
</evidence>
<dbReference type="InterPro" id="IPR022805">
    <property type="entry name" value="PEP_COase_bac/pln-type"/>
</dbReference>
<evidence type="ECO:0000256" key="4">
    <source>
        <dbReference type="ARBA" id="ARBA00012305"/>
    </source>
</evidence>
<dbReference type="PROSITE" id="PS00393">
    <property type="entry name" value="PEPCASE_2"/>
    <property type="match status" value="1"/>
</dbReference>
<evidence type="ECO:0000256" key="5">
    <source>
        <dbReference type="ARBA" id="ARBA00022419"/>
    </source>
</evidence>
<dbReference type="GO" id="GO:0005829">
    <property type="term" value="C:cytosol"/>
    <property type="evidence" value="ECO:0007669"/>
    <property type="project" value="TreeGrafter"/>
</dbReference>
<dbReference type="RefSeq" id="WP_145247444.1">
    <property type="nucleotide sequence ID" value="NZ_CP036278.1"/>
</dbReference>
<evidence type="ECO:0000256" key="8">
    <source>
        <dbReference type="ARBA" id="ARBA00023300"/>
    </source>
</evidence>
<evidence type="ECO:0000256" key="12">
    <source>
        <dbReference type="PROSITE-ProRule" id="PRU10112"/>
    </source>
</evidence>
<comment type="cofactor">
    <cofactor evidence="1 10">
        <name>Mg(2+)</name>
        <dbReference type="ChEBI" id="CHEBI:18420"/>
    </cofactor>
</comment>
<accession>A0A518APU1</accession>
<comment type="function">
    <text evidence="2 10">Forms oxaloacetate, a four-carbon dicarboxylic acid source for the tricarboxylic acid cycle.</text>
</comment>
<dbReference type="Pfam" id="PF00311">
    <property type="entry name" value="PEPcase"/>
    <property type="match status" value="1"/>
</dbReference>
<dbReference type="GO" id="GO:0000287">
    <property type="term" value="F:magnesium ion binding"/>
    <property type="evidence" value="ECO:0007669"/>
    <property type="project" value="UniProtKB-UniRule"/>
</dbReference>
<dbReference type="InterPro" id="IPR021135">
    <property type="entry name" value="PEP_COase"/>
</dbReference>
<reference evidence="13 14" key="1">
    <citation type="submission" date="2019-02" db="EMBL/GenBank/DDBJ databases">
        <title>Deep-cultivation of Planctomycetes and their phenomic and genomic characterization uncovers novel biology.</title>
        <authorList>
            <person name="Wiegand S."/>
            <person name="Jogler M."/>
            <person name="Boedeker C."/>
            <person name="Pinto D."/>
            <person name="Vollmers J."/>
            <person name="Rivas-Marin E."/>
            <person name="Kohn T."/>
            <person name="Peeters S.H."/>
            <person name="Heuer A."/>
            <person name="Rast P."/>
            <person name="Oberbeckmann S."/>
            <person name="Bunk B."/>
            <person name="Jeske O."/>
            <person name="Meyerdierks A."/>
            <person name="Storesund J.E."/>
            <person name="Kallscheuer N."/>
            <person name="Luecker S."/>
            <person name="Lage O.M."/>
            <person name="Pohl T."/>
            <person name="Merkel B.J."/>
            <person name="Hornburger P."/>
            <person name="Mueller R.-W."/>
            <person name="Bruemmer F."/>
            <person name="Labrenz M."/>
            <person name="Spormann A.M."/>
            <person name="Op den Camp H."/>
            <person name="Overmann J."/>
            <person name="Amann R."/>
            <person name="Jetten M.S.M."/>
            <person name="Mascher T."/>
            <person name="Medema M.H."/>
            <person name="Devos D.P."/>
            <person name="Kaster A.-K."/>
            <person name="Ovreas L."/>
            <person name="Rohde M."/>
            <person name="Galperin M.Y."/>
            <person name="Jogler C."/>
        </authorList>
    </citation>
    <scope>NUCLEOTIDE SEQUENCE [LARGE SCALE GENOMIC DNA]</scope>
    <source>
        <strain evidence="13 14">Pan181</strain>
    </source>
</reference>
<dbReference type="KEGG" id="amuc:Pan181_29620"/>
<keyword evidence="13" id="KW-0670">Pyruvate</keyword>
<evidence type="ECO:0000313" key="14">
    <source>
        <dbReference type="Proteomes" id="UP000315750"/>
    </source>
</evidence>
<evidence type="ECO:0000256" key="6">
    <source>
        <dbReference type="ARBA" id="ARBA00022842"/>
    </source>
</evidence>
<evidence type="ECO:0000256" key="3">
    <source>
        <dbReference type="ARBA" id="ARBA00008346"/>
    </source>
</evidence>
<evidence type="ECO:0000256" key="9">
    <source>
        <dbReference type="ARBA" id="ARBA00048995"/>
    </source>
</evidence>
<dbReference type="EC" id="4.1.1.31" evidence="4 10"/>
<feature type="active site" evidence="10 11">
    <location>
        <position position="142"/>
    </location>
</feature>
<dbReference type="Proteomes" id="UP000315750">
    <property type="component" value="Chromosome"/>
</dbReference>
<evidence type="ECO:0000256" key="1">
    <source>
        <dbReference type="ARBA" id="ARBA00001946"/>
    </source>
</evidence>
<organism evidence="13 14">
    <name type="scientific">Aeoliella mucimassa</name>
    <dbReference type="NCBI Taxonomy" id="2527972"/>
    <lineage>
        <taxon>Bacteria</taxon>
        <taxon>Pseudomonadati</taxon>
        <taxon>Planctomycetota</taxon>
        <taxon>Planctomycetia</taxon>
        <taxon>Pirellulales</taxon>
        <taxon>Lacipirellulaceae</taxon>
        <taxon>Aeoliella</taxon>
    </lineage>
</organism>
<keyword evidence="7 10" id="KW-0456">Lyase</keyword>
<dbReference type="NCBIfam" id="NF000584">
    <property type="entry name" value="PRK00009.1"/>
    <property type="match status" value="1"/>
</dbReference>
<name>A0A518APU1_9BACT</name>
<sequence length="917" mass="103819">MPSDQKLREEVDYLGREFGDAFARFEGAEAFELVEAVRAEARRFCDGDETAGEQLAERLAGLSLDQIRIVVKAFSLFLELANLAEDRQRMRVLRERASECYPGPYHESVRAGVATLKDQEFSAEEVQAALEKIDIELVFTAHPTEAKRQSLRSKLRLIRHLLADRDAGNLSQGDVKAIEEKIKLELLKLWQTNLVRPMRPTVLEEVRRGLAIQEPLWRTAPRIIRDLRDAITEYFPDQPVTVPRVLRFGSWMGGDRDGHPHVTSDITLQTVLWLRHAAVEAHLDTCKRLLESLSMACSHTHSCDDLLTQTESACENWPALQAELEGLAPEEGYRQWLRVIWWRLEQTRALGLEGPWPDGAYVSSKELAADLELVKSALIETGNVEIASSELQAWLDQITVFGLHFARLDIRQHSEVYKSVIEEIWRATRLIGDGELTEERRMEVLQQTLPVAPNLSPVEVSSIARETLQLFRVLRRIARRFGMGPLGMHVVSMTHNASDLLNVLWLWKWSERVDGGHPSDPELRLPIVPLLETVSDLQHGSQVLRDALAVTEYREHVRALGDQQTVMVGYSDSTKDGGYLAANWALQLGQIEVFETCKQLGVHVGFFHGRGGSLGRGGGPTARAILSLPGETFDGSLRLTEQGEVLAERYDDTLVAYRHLEQVFWSTLMAATHDYSTDQIDVWRGFGERMAQCSLKAYRSLIEQPGFVSFFRNATPIDGIERLQIGSRPAKRKGSDRIEDLRAIPWVFSWTQCRCLLPAWYGMGTAVAEELKDPEATAKLQEMYRSWRYFRAMVDNAVLAVSKANMPVFRRYVALAMESAADPEPIERIAEAIYAEHQRTREALEVITGSESLLQDIPWLKRSITVRNRYVDPLNFIQVELLRRTKLKTTDEAAVEELDRVSQLAIKGVAADMRTTG</sequence>
<keyword evidence="8 10" id="KW-0120">Carbon dioxide fixation</keyword>
<protein>
    <recommendedName>
        <fullName evidence="5 10">Phosphoenolpyruvate carboxylase</fullName>
        <shortName evidence="10">PEPC</shortName>
        <shortName evidence="10">PEPCase</shortName>
        <ecNumber evidence="4 10">4.1.1.31</ecNumber>
    </recommendedName>
</protein>
<evidence type="ECO:0000256" key="11">
    <source>
        <dbReference type="PROSITE-ProRule" id="PRU10111"/>
    </source>
</evidence>
<evidence type="ECO:0000256" key="2">
    <source>
        <dbReference type="ARBA" id="ARBA00003670"/>
    </source>
</evidence>
<comment type="subunit">
    <text evidence="10">Homotetramer.</text>
</comment>
<dbReference type="PROSITE" id="PS00781">
    <property type="entry name" value="PEPCASE_1"/>
    <property type="match status" value="1"/>
</dbReference>
<comment type="catalytic activity">
    <reaction evidence="9 10">
        <text>oxaloacetate + phosphate = phosphoenolpyruvate + hydrogencarbonate</text>
        <dbReference type="Rhea" id="RHEA:28370"/>
        <dbReference type="ChEBI" id="CHEBI:16452"/>
        <dbReference type="ChEBI" id="CHEBI:17544"/>
        <dbReference type="ChEBI" id="CHEBI:43474"/>
        <dbReference type="ChEBI" id="CHEBI:58702"/>
        <dbReference type="EC" id="4.1.1.31"/>
    </reaction>
</comment>
<dbReference type="PANTHER" id="PTHR30523:SF6">
    <property type="entry name" value="PHOSPHOENOLPYRUVATE CARBOXYLASE"/>
    <property type="match status" value="1"/>
</dbReference>
<keyword evidence="14" id="KW-1185">Reference proteome</keyword>
<dbReference type="InterPro" id="IPR033129">
    <property type="entry name" value="PEPCASE_His_AS"/>
</dbReference>
<proteinExistence type="inferred from homology"/>
<dbReference type="PANTHER" id="PTHR30523">
    <property type="entry name" value="PHOSPHOENOLPYRUVATE CARBOXYLASE"/>
    <property type="match status" value="1"/>
</dbReference>
<dbReference type="GO" id="GO:0008964">
    <property type="term" value="F:phosphoenolpyruvate carboxylase activity"/>
    <property type="evidence" value="ECO:0007669"/>
    <property type="project" value="UniProtKB-UniRule"/>
</dbReference>
<dbReference type="GO" id="GO:0015977">
    <property type="term" value="P:carbon fixation"/>
    <property type="evidence" value="ECO:0007669"/>
    <property type="project" value="UniProtKB-UniRule"/>
</dbReference>
<dbReference type="InterPro" id="IPR015813">
    <property type="entry name" value="Pyrv/PenolPyrv_kinase-like_dom"/>
</dbReference>
<dbReference type="PRINTS" id="PR00150">
    <property type="entry name" value="PEPCARBXLASE"/>
</dbReference>
<dbReference type="EMBL" id="CP036278">
    <property type="protein sequence ID" value="QDU56750.1"/>
    <property type="molecule type" value="Genomic_DNA"/>
</dbReference>
<dbReference type="InterPro" id="IPR018129">
    <property type="entry name" value="PEP_COase_Lys_AS"/>
</dbReference>
<evidence type="ECO:0000256" key="10">
    <source>
        <dbReference type="HAMAP-Rule" id="MF_00595"/>
    </source>
</evidence>
<dbReference type="GO" id="GO:0006099">
    <property type="term" value="P:tricarboxylic acid cycle"/>
    <property type="evidence" value="ECO:0007669"/>
    <property type="project" value="InterPro"/>
</dbReference>
<dbReference type="AlphaFoldDB" id="A0A518APU1"/>
<dbReference type="HAMAP" id="MF_00595">
    <property type="entry name" value="PEPcase_type1"/>
    <property type="match status" value="1"/>
</dbReference>
<comment type="similarity">
    <text evidence="3 10">Belongs to the PEPCase type 1 family.</text>
</comment>
<evidence type="ECO:0000313" key="13">
    <source>
        <dbReference type="EMBL" id="QDU56750.1"/>
    </source>
</evidence>
<dbReference type="Gene3D" id="1.20.1440.90">
    <property type="entry name" value="Phosphoenolpyruvate/pyruvate domain"/>
    <property type="match status" value="1"/>
</dbReference>
<keyword evidence="6 10" id="KW-0460">Magnesium</keyword>
<dbReference type="OrthoDB" id="9768133at2"/>
<dbReference type="SUPFAM" id="SSF51621">
    <property type="entry name" value="Phosphoenolpyruvate/pyruvate domain"/>
    <property type="match status" value="1"/>
</dbReference>